<dbReference type="Proteomes" id="UP000051952">
    <property type="component" value="Unassembled WGS sequence"/>
</dbReference>
<accession>A0A0S4IS99</accession>
<dbReference type="VEuPathDB" id="TriTrypDB:BSAL_70985"/>
<dbReference type="AlphaFoldDB" id="A0A0S4IS99"/>
<organism evidence="2 3">
    <name type="scientific">Bodo saltans</name>
    <name type="common">Flagellated protozoan</name>
    <dbReference type="NCBI Taxonomy" id="75058"/>
    <lineage>
        <taxon>Eukaryota</taxon>
        <taxon>Discoba</taxon>
        <taxon>Euglenozoa</taxon>
        <taxon>Kinetoplastea</taxon>
        <taxon>Metakinetoplastina</taxon>
        <taxon>Eubodonida</taxon>
        <taxon>Bodonidae</taxon>
        <taxon>Bodo</taxon>
    </lineage>
</organism>
<feature type="compositionally biased region" description="Low complexity" evidence="1">
    <location>
        <begin position="555"/>
        <end position="564"/>
    </location>
</feature>
<name>A0A0S4IS99_BODSA</name>
<sequence length="564" mass="61311">MAGTSCRLDVSDFSLELVPSSGRQSEEWNVYSILVQRDGLNDTRQQSRWQNLSTSVKQRRGSADDMVGGAAPIDALLAKLTWAPCNQASLVIDFKYASQQGSPVSGKGLGEEFVNSDVSGASFRKVAPKTNHQIALSVIARRRVEAGAAAGGSPGTSSGDGSPSTFQVLRTLRSIGSSPLVTPSSSFDSPMVDDGRFGHFVCHITVDPAEVYNSPSGQLEYRFQLRHQDVTRESLYSHLAGTPRYLSFTVTARREEPKPTRILRNFHDTCVLLDQFVLDATASGGKPGRGSLEYGFGFFPDITLGVDKKKLTHYTRDFRKPVLAEDGESLILNFNNPAEGTDAGRRRTPSPGRSQSPQGREEPVSPKNPNDSIIISSDCTAFNEGMVGKRVVGTGRFKTDELGGGLCKTSLKSTLALALLWRDPEQPLQDTTMDVSQDRIDLAKDVMNQEDFPSDGVIRSVVFSYGERLYFRIRKRCFEAPRHYGTPLLTPPSTHAPSVVDDKLASFEPTVENVNKEVDLQKVEGQQSSGGDGESSPVGTSGIVVALDRIDDDAPATLDDTTRP</sequence>
<reference evidence="3" key="1">
    <citation type="submission" date="2015-09" db="EMBL/GenBank/DDBJ databases">
        <authorList>
            <consortium name="Pathogen Informatics"/>
        </authorList>
    </citation>
    <scope>NUCLEOTIDE SEQUENCE [LARGE SCALE GENOMIC DNA]</scope>
    <source>
        <strain evidence="3">Lake Konstanz</strain>
    </source>
</reference>
<evidence type="ECO:0000313" key="2">
    <source>
        <dbReference type="EMBL" id="CUG05494.1"/>
    </source>
</evidence>
<feature type="region of interest" description="Disordered" evidence="1">
    <location>
        <begin position="333"/>
        <end position="373"/>
    </location>
</feature>
<evidence type="ECO:0000256" key="1">
    <source>
        <dbReference type="SAM" id="MobiDB-lite"/>
    </source>
</evidence>
<dbReference type="OrthoDB" id="241875at2759"/>
<gene>
    <name evidence="2" type="ORF">BSAL_70985</name>
</gene>
<proteinExistence type="predicted"/>
<dbReference type="OMA" id="AFGYTAN"/>
<protein>
    <submittedName>
        <fullName evidence="2">Uncharacterized protein</fullName>
    </submittedName>
</protein>
<evidence type="ECO:0000313" key="3">
    <source>
        <dbReference type="Proteomes" id="UP000051952"/>
    </source>
</evidence>
<keyword evidence="3" id="KW-1185">Reference proteome</keyword>
<feature type="region of interest" description="Disordered" evidence="1">
    <location>
        <begin position="518"/>
        <end position="564"/>
    </location>
</feature>
<dbReference type="EMBL" id="CYKH01000538">
    <property type="protein sequence ID" value="CUG05494.1"/>
    <property type="molecule type" value="Genomic_DNA"/>
</dbReference>